<name>A0A6G1J265_9PLEO</name>
<feature type="transmembrane region" description="Helical" evidence="13">
    <location>
        <begin position="139"/>
        <end position="158"/>
    </location>
</feature>
<evidence type="ECO:0000256" key="10">
    <source>
        <dbReference type="ARBA" id="ARBA00023136"/>
    </source>
</evidence>
<evidence type="ECO:0000313" key="15">
    <source>
        <dbReference type="Proteomes" id="UP000799291"/>
    </source>
</evidence>
<evidence type="ECO:0000256" key="2">
    <source>
        <dbReference type="ARBA" id="ARBA00005377"/>
    </source>
</evidence>
<accession>A0A6G1J265</accession>
<evidence type="ECO:0000256" key="3">
    <source>
        <dbReference type="ARBA" id="ARBA00022516"/>
    </source>
</evidence>
<evidence type="ECO:0000256" key="5">
    <source>
        <dbReference type="ARBA" id="ARBA00022824"/>
    </source>
</evidence>
<protein>
    <submittedName>
        <fullName evidence="14">Ergosterol biosynthesis protein</fullName>
    </submittedName>
</protein>
<dbReference type="OrthoDB" id="6485510at2759"/>
<comment type="similarity">
    <text evidence="2">Belongs to the ERG28 family.</text>
</comment>
<dbReference type="GO" id="GO:0005789">
    <property type="term" value="C:endoplasmic reticulum membrane"/>
    <property type="evidence" value="ECO:0007669"/>
    <property type="project" value="UniProtKB-SubCell"/>
</dbReference>
<reference evidence="14" key="1">
    <citation type="journal article" date="2020" name="Stud. Mycol.">
        <title>101 Dothideomycetes genomes: a test case for predicting lifestyles and emergence of pathogens.</title>
        <authorList>
            <person name="Haridas S."/>
            <person name="Albert R."/>
            <person name="Binder M."/>
            <person name="Bloem J."/>
            <person name="Labutti K."/>
            <person name="Salamov A."/>
            <person name="Andreopoulos B."/>
            <person name="Baker S."/>
            <person name="Barry K."/>
            <person name="Bills G."/>
            <person name="Bluhm B."/>
            <person name="Cannon C."/>
            <person name="Castanera R."/>
            <person name="Culley D."/>
            <person name="Daum C."/>
            <person name="Ezra D."/>
            <person name="Gonzalez J."/>
            <person name="Henrissat B."/>
            <person name="Kuo A."/>
            <person name="Liang C."/>
            <person name="Lipzen A."/>
            <person name="Lutzoni F."/>
            <person name="Magnuson J."/>
            <person name="Mondo S."/>
            <person name="Nolan M."/>
            <person name="Ohm R."/>
            <person name="Pangilinan J."/>
            <person name="Park H.-J."/>
            <person name="Ramirez L."/>
            <person name="Alfaro M."/>
            <person name="Sun H."/>
            <person name="Tritt A."/>
            <person name="Yoshinaga Y."/>
            <person name="Zwiers L.-H."/>
            <person name="Turgeon B."/>
            <person name="Goodwin S."/>
            <person name="Spatafora J."/>
            <person name="Crous P."/>
            <person name="Grigoriev I."/>
        </authorList>
    </citation>
    <scope>NUCLEOTIDE SEQUENCE</scope>
    <source>
        <strain evidence="14">CBS 122367</strain>
    </source>
</reference>
<dbReference type="EMBL" id="MU005581">
    <property type="protein sequence ID" value="KAF2684325.1"/>
    <property type="molecule type" value="Genomic_DNA"/>
</dbReference>
<keyword evidence="8" id="KW-0756">Sterol biosynthesis</keyword>
<keyword evidence="5" id="KW-0256">Endoplasmic reticulum</keyword>
<keyword evidence="7 13" id="KW-1133">Transmembrane helix</keyword>
<keyword evidence="11" id="KW-1207">Sterol metabolism</keyword>
<dbReference type="GO" id="GO:0030674">
    <property type="term" value="F:protein-macromolecule adaptor activity"/>
    <property type="evidence" value="ECO:0007669"/>
    <property type="project" value="TreeGrafter"/>
</dbReference>
<keyword evidence="10 13" id="KW-0472">Membrane</keyword>
<comment type="subcellular location">
    <subcellularLocation>
        <location evidence="1">Endoplasmic reticulum membrane</location>
        <topology evidence="1">Multi-pass membrane protein</topology>
    </subcellularLocation>
</comment>
<evidence type="ECO:0000256" key="1">
    <source>
        <dbReference type="ARBA" id="ARBA00004477"/>
    </source>
</evidence>
<evidence type="ECO:0000256" key="7">
    <source>
        <dbReference type="ARBA" id="ARBA00022989"/>
    </source>
</evidence>
<organism evidence="14 15">
    <name type="scientific">Lentithecium fluviatile CBS 122367</name>
    <dbReference type="NCBI Taxonomy" id="1168545"/>
    <lineage>
        <taxon>Eukaryota</taxon>
        <taxon>Fungi</taxon>
        <taxon>Dikarya</taxon>
        <taxon>Ascomycota</taxon>
        <taxon>Pezizomycotina</taxon>
        <taxon>Dothideomycetes</taxon>
        <taxon>Pleosporomycetidae</taxon>
        <taxon>Pleosporales</taxon>
        <taxon>Massarineae</taxon>
        <taxon>Lentitheciaceae</taxon>
        <taxon>Lentithecium</taxon>
    </lineage>
</organism>
<keyword evidence="6" id="KW-0752">Steroid biosynthesis</keyword>
<dbReference type="Pfam" id="PF03694">
    <property type="entry name" value="Erg28"/>
    <property type="match status" value="1"/>
</dbReference>
<sequence length="166" mass="18517">MADIMSFLPPFEGWLPKWLLLVSIISIGNSIQAYTTLTYTARLYNPNPNNALPPSNISAYMPASLCAPASKDKSEIPSQVTPLSARKFGTWTLLTSIVRLYVAFHINEPAFYQLGAATYIVAFVHFFSEWRVFGTTRWGVPLAGPVAVSTASLAWMWMQKDFYLGQ</sequence>
<feature type="transmembrane region" description="Helical" evidence="13">
    <location>
        <begin position="110"/>
        <end position="127"/>
    </location>
</feature>
<keyword evidence="9" id="KW-0443">Lipid metabolism</keyword>
<evidence type="ECO:0000313" key="14">
    <source>
        <dbReference type="EMBL" id="KAF2684325.1"/>
    </source>
</evidence>
<evidence type="ECO:0000256" key="13">
    <source>
        <dbReference type="SAM" id="Phobius"/>
    </source>
</evidence>
<dbReference type="AlphaFoldDB" id="A0A6G1J265"/>
<proteinExistence type="inferred from homology"/>
<evidence type="ECO:0000256" key="8">
    <source>
        <dbReference type="ARBA" id="ARBA00023011"/>
    </source>
</evidence>
<evidence type="ECO:0000256" key="12">
    <source>
        <dbReference type="ARBA" id="ARBA00023221"/>
    </source>
</evidence>
<dbReference type="PANTHER" id="PTHR15451:SF19">
    <property type="entry name" value="ERGOSTEROL BIOSYNTHETIC PROTEIN 28 HOMOLOG"/>
    <property type="match status" value="1"/>
</dbReference>
<keyword evidence="12" id="KW-0753">Steroid metabolism</keyword>
<gene>
    <name evidence="14" type="ORF">K458DRAFT_303140</name>
</gene>
<keyword evidence="15" id="KW-1185">Reference proteome</keyword>
<dbReference type="InterPro" id="IPR005352">
    <property type="entry name" value="Erg28"/>
</dbReference>
<dbReference type="Proteomes" id="UP000799291">
    <property type="component" value="Unassembled WGS sequence"/>
</dbReference>
<evidence type="ECO:0000256" key="11">
    <source>
        <dbReference type="ARBA" id="ARBA00023166"/>
    </source>
</evidence>
<evidence type="ECO:0000256" key="9">
    <source>
        <dbReference type="ARBA" id="ARBA00023098"/>
    </source>
</evidence>
<keyword evidence="3" id="KW-0444">Lipid biosynthesis</keyword>
<evidence type="ECO:0000256" key="6">
    <source>
        <dbReference type="ARBA" id="ARBA00022955"/>
    </source>
</evidence>
<dbReference type="PANTHER" id="PTHR15451">
    <property type="entry name" value="ERGOSTEROL BIOSYNTHETIC PROTEIN 28-RELATED"/>
    <property type="match status" value="1"/>
</dbReference>
<dbReference type="GO" id="GO:0016126">
    <property type="term" value="P:sterol biosynthetic process"/>
    <property type="evidence" value="ECO:0007669"/>
    <property type="project" value="UniProtKB-KW"/>
</dbReference>
<keyword evidence="4 13" id="KW-0812">Transmembrane</keyword>
<evidence type="ECO:0000256" key="4">
    <source>
        <dbReference type="ARBA" id="ARBA00022692"/>
    </source>
</evidence>